<dbReference type="InterPro" id="IPR029045">
    <property type="entry name" value="ClpP/crotonase-like_dom_sf"/>
</dbReference>
<evidence type="ECO:0000313" key="2">
    <source>
        <dbReference type="Proteomes" id="UP000233417"/>
    </source>
</evidence>
<dbReference type="Proteomes" id="UP000233417">
    <property type="component" value="Unassembled WGS sequence"/>
</dbReference>
<accession>A0A2N2F369</accession>
<name>A0A2N2F369_9BACT</name>
<organism evidence="1 2">
    <name type="scientific">Candidatus Dojkabacteria bacterium HGW-Dojkabacteria-1</name>
    <dbReference type="NCBI Taxonomy" id="2013761"/>
    <lineage>
        <taxon>Bacteria</taxon>
        <taxon>Candidatus Dojkabacteria</taxon>
    </lineage>
</organism>
<dbReference type="EMBL" id="PHAO01000001">
    <property type="protein sequence ID" value="PKN02650.1"/>
    <property type="molecule type" value="Genomic_DNA"/>
</dbReference>
<protein>
    <recommendedName>
        <fullName evidence="3">Tail specific protease domain-containing protein</fullName>
    </recommendedName>
</protein>
<dbReference type="SUPFAM" id="SSF52096">
    <property type="entry name" value="ClpP/crotonase"/>
    <property type="match status" value="1"/>
</dbReference>
<proteinExistence type="predicted"/>
<evidence type="ECO:0000313" key="1">
    <source>
        <dbReference type="EMBL" id="PKN02650.1"/>
    </source>
</evidence>
<evidence type="ECO:0008006" key="3">
    <source>
        <dbReference type="Google" id="ProtNLM"/>
    </source>
</evidence>
<reference evidence="1 2" key="1">
    <citation type="journal article" date="2017" name="ISME J.">
        <title>Potential for microbial H2 and metal transformations associated with novel bacteria and archaea in deep terrestrial subsurface sediments.</title>
        <authorList>
            <person name="Hernsdorf A.W."/>
            <person name="Amano Y."/>
            <person name="Miyakawa K."/>
            <person name="Ise K."/>
            <person name="Suzuki Y."/>
            <person name="Anantharaman K."/>
            <person name="Probst A."/>
            <person name="Burstein D."/>
            <person name="Thomas B.C."/>
            <person name="Banfield J.F."/>
        </authorList>
    </citation>
    <scope>NUCLEOTIDE SEQUENCE [LARGE SCALE GENOMIC DNA]</scope>
    <source>
        <strain evidence="1">HGW-Dojkabacteria-1</strain>
    </source>
</reference>
<sequence>MEPTETIGCEKTEMGEDLAFLKSKIEEVHFDPYRNVDEQTFSQSLNRVGFVEKRYREIAIQESIALLGDAHTTVCNFRFGELFPVRYQEIGGYFYIIGAPDIGDHVVGREVRGINGHSIEDIVKKVKSLSSKEGPEVLLRDLAWYLQSNMILRYYGFSDGKEVSLDTDNGQIPLKVSQKLANNLQRLDPLKWIPTDVDDDETYFGNPLYQFRIFGNTLFFKYNDCTNSGYSKEYLEKFKDRLLEEARICQTLVVDLRSNDGGSTEVMWDLFERLPDDRKIYVAIGRRTFSSAMHHLLYLKNSKGATLIGENAGQKPNRFGDSYHFTLPNSKIRMKSSFKYFELLPGQDIEVVEPDIRIPLTIEDYVNGTDPLEKWIKEMR</sequence>
<gene>
    <name evidence="1" type="ORF">CVU76_01260</name>
</gene>
<comment type="caution">
    <text evidence="1">The sequence shown here is derived from an EMBL/GenBank/DDBJ whole genome shotgun (WGS) entry which is preliminary data.</text>
</comment>
<dbReference type="Gene3D" id="3.90.226.10">
    <property type="entry name" value="2-enoyl-CoA Hydratase, Chain A, domain 1"/>
    <property type="match status" value="2"/>
</dbReference>
<dbReference type="AlphaFoldDB" id="A0A2N2F369"/>